<evidence type="ECO:0000313" key="1">
    <source>
        <dbReference type="EMBL" id="BAG41522.1"/>
    </source>
</evidence>
<dbReference type="GeneID" id="6369752"/>
<organism evidence="1 2">
    <name type="scientific">Ralstonia phage phiRSL1</name>
    <dbReference type="NCBI Taxonomy" id="1980924"/>
    <lineage>
        <taxon>Viruses</taxon>
        <taxon>Duplodnaviria</taxon>
        <taxon>Heunggongvirae</taxon>
        <taxon>Uroviricota</taxon>
        <taxon>Caudoviricetes</taxon>
        <taxon>Mieseafarmvirus</taxon>
        <taxon>Mieseafarmvirus RSL1</taxon>
    </lineage>
</organism>
<reference evidence="1 2" key="1">
    <citation type="journal article" date="2010" name="Virology">
        <title>A jumbo phage infecting the phytopathogen Ralstonia solanacearum defines a new lineage of the Myoviridae family.</title>
        <authorList>
            <person name="Yamada T."/>
            <person name="Satoh S."/>
            <person name="Ishikawa H."/>
            <person name="Fujiwara A."/>
            <person name="Kawasaki T."/>
            <person name="Fujie M."/>
            <person name="Ogata H."/>
        </authorList>
    </citation>
    <scope>NUCLEOTIDE SEQUENCE [LARGE SCALE GENOMIC DNA]</scope>
</reference>
<protein>
    <submittedName>
        <fullName evidence="1">Uncharacterized protein</fullName>
    </submittedName>
</protein>
<dbReference type="OrthoDB" id="28706at10239"/>
<dbReference type="KEGG" id="vg:6369752"/>
<accession>B2ZXU6</accession>
<dbReference type="Proteomes" id="UP000001034">
    <property type="component" value="Segment"/>
</dbReference>
<dbReference type="EMBL" id="AB366653">
    <property type="protein sequence ID" value="BAG41522.1"/>
    <property type="molecule type" value="Genomic_DNA"/>
</dbReference>
<proteinExistence type="predicted"/>
<sequence>MTKPSKRFGNLSRDEKLQLMADWVDGKVIEVGLEDTADGEYYIAGWSAERHPAWTAHSFYRVRPTLPNIDWAHVSSQFRYMATSPDGQTFLYVNRPILGSNHWTFVFSETHAVSATVANIYSSFKPGTCDWQLSLVERPDGV</sequence>
<keyword evidence="2" id="KW-1185">Reference proteome</keyword>
<evidence type="ECO:0000313" key="2">
    <source>
        <dbReference type="Proteomes" id="UP000001034"/>
    </source>
</evidence>
<name>B2ZXU6_9CAUD</name>
<dbReference type="RefSeq" id="YP_001949952.1">
    <property type="nucleotide sequence ID" value="NC_010811.2"/>
</dbReference>